<dbReference type="GO" id="GO:0016020">
    <property type="term" value="C:membrane"/>
    <property type="evidence" value="ECO:0007669"/>
    <property type="project" value="UniProtKB-SubCell"/>
</dbReference>
<dbReference type="Gene3D" id="1.20.1250.20">
    <property type="entry name" value="MFS general substrate transporter like domains"/>
    <property type="match status" value="1"/>
</dbReference>
<dbReference type="GO" id="GO:0022857">
    <property type="term" value="F:transmembrane transporter activity"/>
    <property type="evidence" value="ECO:0007669"/>
    <property type="project" value="InterPro"/>
</dbReference>
<feature type="transmembrane region" description="Helical" evidence="8">
    <location>
        <begin position="82"/>
        <end position="101"/>
    </location>
</feature>
<evidence type="ECO:0000256" key="1">
    <source>
        <dbReference type="ARBA" id="ARBA00004141"/>
    </source>
</evidence>
<dbReference type="AlphaFoldDB" id="A0AB34JFV7"/>
<dbReference type="Proteomes" id="UP001515480">
    <property type="component" value="Unassembled WGS sequence"/>
</dbReference>
<comment type="caution">
    <text evidence="10">The sequence shown here is derived from an EMBL/GenBank/DDBJ whole genome shotgun (WGS) entry which is preliminary data.</text>
</comment>
<feature type="transmembrane region" description="Helical" evidence="8">
    <location>
        <begin position="300"/>
        <end position="320"/>
    </location>
</feature>
<feature type="transmembrane region" description="Helical" evidence="8">
    <location>
        <begin position="393"/>
        <end position="415"/>
    </location>
</feature>
<dbReference type="PANTHER" id="PTHR23505:SF79">
    <property type="entry name" value="PROTEIN SPINSTER"/>
    <property type="match status" value="1"/>
</dbReference>
<comment type="subcellular location">
    <subcellularLocation>
        <location evidence="1">Membrane</location>
        <topology evidence="1">Multi-pass membrane protein</topology>
    </subcellularLocation>
</comment>
<accession>A0AB34JFV7</accession>
<feature type="region of interest" description="Disordered" evidence="7">
    <location>
        <begin position="428"/>
        <end position="450"/>
    </location>
</feature>
<evidence type="ECO:0000259" key="9">
    <source>
        <dbReference type="PROSITE" id="PS50850"/>
    </source>
</evidence>
<feature type="transmembrane region" description="Helical" evidence="8">
    <location>
        <begin position="230"/>
        <end position="251"/>
    </location>
</feature>
<feature type="transmembrane region" description="Helical" evidence="8">
    <location>
        <begin position="107"/>
        <end position="132"/>
    </location>
</feature>
<evidence type="ECO:0000256" key="3">
    <source>
        <dbReference type="ARBA" id="ARBA00022692"/>
    </source>
</evidence>
<feature type="compositionally biased region" description="Basic and acidic residues" evidence="7">
    <location>
        <begin position="437"/>
        <end position="446"/>
    </location>
</feature>
<evidence type="ECO:0000256" key="6">
    <source>
        <dbReference type="ARBA" id="ARBA00024338"/>
    </source>
</evidence>
<evidence type="ECO:0000256" key="8">
    <source>
        <dbReference type="SAM" id="Phobius"/>
    </source>
</evidence>
<dbReference type="InterPro" id="IPR020846">
    <property type="entry name" value="MFS_dom"/>
</dbReference>
<protein>
    <recommendedName>
        <fullName evidence="9">Major facilitator superfamily (MFS) profile domain-containing protein</fullName>
    </recommendedName>
</protein>
<name>A0AB34JFV7_PRYPA</name>
<evidence type="ECO:0000256" key="4">
    <source>
        <dbReference type="ARBA" id="ARBA00022989"/>
    </source>
</evidence>
<evidence type="ECO:0000256" key="7">
    <source>
        <dbReference type="SAM" id="MobiDB-lite"/>
    </source>
</evidence>
<dbReference type="InterPro" id="IPR036259">
    <property type="entry name" value="MFS_trans_sf"/>
</dbReference>
<organism evidence="10 11">
    <name type="scientific">Prymnesium parvum</name>
    <name type="common">Toxic golden alga</name>
    <dbReference type="NCBI Taxonomy" id="97485"/>
    <lineage>
        <taxon>Eukaryota</taxon>
        <taxon>Haptista</taxon>
        <taxon>Haptophyta</taxon>
        <taxon>Prymnesiophyceae</taxon>
        <taxon>Prymnesiales</taxon>
        <taxon>Prymnesiaceae</taxon>
        <taxon>Prymnesium</taxon>
    </lineage>
</organism>
<evidence type="ECO:0000313" key="11">
    <source>
        <dbReference type="Proteomes" id="UP001515480"/>
    </source>
</evidence>
<dbReference type="Pfam" id="PF07690">
    <property type="entry name" value="MFS_1"/>
    <property type="match status" value="1"/>
</dbReference>
<feature type="domain" description="Major facilitator superfamily (MFS) profile" evidence="9">
    <location>
        <begin position="10"/>
        <end position="420"/>
    </location>
</feature>
<keyword evidence="11" id="KW-1185">Reference proteome</keyword>
<gene>
    <name evidence="10" type="ORF">AB1Y20_022320</name>
</gene>
<comment type="similarity">
    <text evidence="6">Belongs to the major facilitator superfamily. Spinster (TC 2.A.1.49) family.</text>
</comment>
<keyword evidence="5 8" id="KW-0472">Membrane</keyword>
<dbReference type="SUPFAM" id="SSF103473">
    <property type="entry name" value="MFS general substrate transporter"/>
    <property type="match status" value="1"/>
</dbReference>
<evidence type="ECO:0000256" key="5">
    <source>
        <dbReference type="ARBA" id="ARBA00023136"/>
    </source>
</evidence>
<dbReference type="PANTHER" id="PTHR23505">
    <property type="entry name" value="SPINSTER"/>
    <property type="match status" value="1"/>
</dbReference>
<dbReference type="InterPro" id="IPR044770">
    <property type="entry name" value="MFS_spinster-like"/>
</dbReference>
<keyword evidence="4 8" id="KW-1133">Transmembrane helix</keyword>
<keyword evidence="3 8" id="KW-0812">Transmembrane</keyword>
<sequence>MALAGPTERSFALLMACTALITSDQSLLAPNLSATAAEFGFDELAKDEKLGGSLAVALFLAGAPAALLIGAAADQVASRASLLALVLLFGAVGCGGSAVAADFSQLWYARALAGVALGGAVPVCFSFIGDMFDLRERAVKSGQIGLAMTVGTLAGQSISGLMGPALGWRAPFVLISTLMLLLVKVIPSALEEPPREIAHSPLLPSSPHLKKSSSFDQIGRWSALLRIPSLWLVYLQGVPGCVPWGVVSTFLPDYLHADLGFSVHEATFITTAFTLGGLLGTHAGGQLGQALHNSSSTSPAILMLSAGIIGVFPMRALILYPPSSVTGCAMLCAFGGFLATQTGPNIRAVLCNVTQSDQRGLAFAAFALADDVGKGFGPLAIALLIRRLGRKEAFACSMLLWIPCALVCGATAFTVKRDEARARNGLKNRSNECLPDDSSRKHDHVDVNPPGLLRSREIQL</sequence>
<proteinExistence type="inferred from homology"/>
<dbReference type="EMBL" id="JBGBPQ010000008">
    <property type="protein sequence ID" value="KAL1520754.1"/>
    <property type="molecule type" value="Genomic_DNA"/>
</dbReference>
<dbReference type="InterPro" id="IPR011701">
    <property type="entry name" value="MFS"/>
</dbReference>
<evidence type="ECO:0000256" key="2">
    <source>
        <dbReference type="ARBA" id="ARBA00022448"/>
    </source>
</evidence>
<evidence type="ECO:0000313" key="10">
    <source>
        <dbReference type="EMBL" id="KAL1520754.1"/>
    </source>
</evidence>
<reference evidence="10 11" key="1">
    <citation type="journal article" date="2024" name="Science">
        <title>Giant polyketide synthase enzymes in the biosynthesis of giant marine polyether toxins.</title>
        <authorList>
            <person name="Fallon T.R."/>
            <person name="Shende V.V."/>
            <person name="Wierzbicki I.H."/>
            <person name="Pendleton A.L."/>
            <person name="Watervoot N.F."/>
            <person name="Auber R.P."/>
            <person name="Gonzalez D.J."/>
            <person name="Wisecaver J.H."/>
            <person name="Moore B.S."/>
        </authorList>
    </citation>
    <scope>NUCLEOTIDE SEQUENCE [LARGE SCALE GENOMIC DNA]</scope>
    <source>
        <strain evidence="10 11">12B1</strain>
    </source>
</reference>
<keyword evidence="2" id="KW-0813">Transport</keyword>
<dbReference type="PROSITE" id="PS50850">
    <property type="entry name" value="MFS"/>
    <property type="match status" value="1"/>
</dbReference>
<feature type="transmembrane region" description="Helical" evidence="8">
    <location>
        <begin position="50"/>
        <end position="70"/>
    </location>
</feature>